<sequence>MSATFRTDRDAPGELFIWTDIAPEHEQDFNQWYEREHMAERAAIPGFQWSRRYVRQGAGRKYLALYRTESLRVFGTAEYKKAFEQQTDWSNTNFARMSNTQRRVMAVSLLGGAGTGAVVLLVRLPELAQREALARQCAAYLEQTDGLLALRVLTPDPELSTPLPSEDVQQRSLDPYLVADLTTLNAARTLAARLQQDLGVATNDVSEFSLLWDLQSRDLNAGRS</sequence>
<dbReference type="EMBL" id="QEXO01000005">
    <property type="protein sequence ID" value="PWE12916.1"/>
    <property type="molecule type" value="Genomic_DNA"/>
</dbReference>
<dbReference type="EMBL" id="CP096916">
    <property type="protein sequence ID" value="WBM38423.1"/>
    <property type="molecule type" value="Genomic_DNA"/>
</dbReference>
<protein>
    <submittedName>
        <fullName evidence="2">Uncharacterized protein</fullName>
    </submittedName>
</protein>
<keyword evidence="1" id="KW-1133">Transmembrane helix</keyword>
<name>A0A2U2BG01_ALCFA</name>
<keyword evidence="5" id="KW-1185">Reference proteome</keyword>
<accession>A0A2U2BG01</accession>
<organism evidence="2 4">
    <name type="scientific">Alcaligenes faecalis</name>
    <dbReference type="NCBI Taxonomy" id="511"/>
    <lineage>
        <taxon>Bacteria</taxon>
        <taxon>Pseudomonadati</taxon>
        <taxon>Pseudomonadota</taxon>
        <taxon>Betaproteobacteria</taxon>
        <taxon>Burkholderiales</taxon>
        <taxon>Alcaligenaceae</taxon>
        <taxon>Alcaligenes</taxon>
    </lineage>
</organism>
<dbReference type="Proteomes" id="UP000245216">
    <property type="component" value="Unassembled WGS sequence"/>
</dbReference>
<evidence type="ECO:0000313" key="4">
    <source>
        <dbReference type="Proteomes" id="UP000245216"/>
    </source>
</evidence>
<evidence type="ECO:0000313" key="3">
    <source>
        <dbReference type="EMBL" id="WBM38423.1"/>
    </source>
</evidence>
<reference evidence="2 4" key="2">
    <citation type="submission" date="2018-05" db="EMBL/GenBank/DDBJ databases">
        <authorList>
            <person name="Lanie J.A."/>
            <person name="Ng W.-L."/>
            <person name="Kazmierczak K.M."/>
            <person name="Andrzejewski T.M."/>
            <person name="Davidsen T.M."/>
            <person name="Wayne K.J."/>
            <person name="Tettelin H."/>
            <person name="Glass J.I."/>
            <person name="Rusch D."/>
            <person name="Podicherti R."/>
            <person name="Tsui H.-C.T."/>
            <person name="Winkler M.E."/>
        </authorList>
    </citation>
    <scope>NUCLEOTIDE SEQUENCE [LARGE SCALE GENOMIC DNA]</scope>
    <source>
        <strain evidence="2 4">YBY</strain>
    </source>
</reference>
<dbReference type="STRING" id="511.UZ73_09770"/>
<feature type="transmembrane region" description="Helical" evidence="1">
    <location>
        <begin position="104"/>
        <end position="124"/>
    </location>
</feature>
<dbReference type="RefSeq" id="WP_042485238.1">
    <property type="nucleotide sequence ID" value="NZ_CAXOKM010000029.1"/>
</dbReference>
<reference evidence="2 4" key="1">
    <citation type="submission" date="2018-05" db="EMBL/GenBank/DDBJ databases">
        <title>Genome Sequence of an Efficient Indole-Degrading Bacterium, Alcaligenes sp.YBY.</title>
        <authorList>
            <person name="Yang B."/>
        </authorList>
    </citation>
    <scope>NUCLEOTIDE SEQUENCE [LARGE SCALE GENOMIC DNA]</scope>
    <source>
        <strain evidence="2 4">YBY</strain>
    </source>
</reference>
<dbReference type="Proteomes" id="UP001211866">
    <property type="component" value="Chromosome"/>
</dbReference>
<reference evidence="3 5" key="3">
    <citation type="submission" date="2022-05" db="EMBL/GenBank/DDBJ databases">
        <title>Complete sequence of strain NY11312.</title>
        <authorList>
            <person name="Zhou D."/>
        </authorList>
    </citation>
    <scope>NUCLEOTIDE SEQUENCE [LARGE SCALE GENOMIC DNA]</scope>
    <source>
        <strain evidence="3 5">NY11312</strain>
    </source>
</reference>
<keyword evidence="1" id="KW-0812">Transmembrane</keyword>
<evidence type="ECO:0000256" key="1">
    <source>
        <dbReference type="SAM" id="Phobius"/>
    </source>
</evidence>
<dbReference type="OrthoDB" id="6537357at2"/>
<evidence type="ECO:0000313" key="2">
    <source>
        <dbReference type="EMBL" id="PWE12916.1"/>
    </source>
</evidence>
<keyword evidence="1" id="KW-0472">Membrane</keyword>
<gene>
    <name evidence="2" type="ORF">DF183_18850</name>
    <name evidence="3" type="ORF">M2J83_00890</name>
</gene>
<dbReference type="AlphaFoldDB" id="A0A2U2BG01"/>
<proteinExistence type="predicted"/>
<evidence type="ECO:0000313" key="5">
    <source>
        <dbReference type="Proteomes" id="UP001211866"/>
    </source>
</evidence>